<keyword evidence="7" id="KW-0067">ATP-binding</keyword>
<dbReference type="EMBL" id="JAEINH010000003">
    <property type="protein sequence ID" value="MBI9114361.1"/>
    <property type="molecule type" value="Genomic_DNA"/>
</dbReference>
<proteinExistence type="inferred from homology"/>
<dbReference type="NCBIfam" id="TIGR03919">
    <property type="entry name" value="T7SS_EccB"/>
    <property type="match status" value="1"/>
</dbReference>
<protein>
    <submittedName>
        <fullName evidence="10">Type VII secretion protein EccB</fullName>
    </submittedName>
</protein>
<keyword evidence="8" id="KW-1133">Transmembrane helix</keyword>
<comment type="caution">
    <text evidence="10">The sequence shown here is derived from an EMBL/GenBank/DDBJ whole genome shotgun (WGS) entry which is preliminary data.</text>
</comment>
<keyword evidence="4" id="KW-0812">Transmembrane</keyword>
<evidence type="ECO:0000256" key="9">
    <source>
        <dbReference type="ARBA" id="ARBA00023136"/>
    </source>
</evidence>
<evidence type="ECO:0000256" key="4">
    <source>
        <dbReference type="ARBA" id="ARBA00022692"/>
    </source>
</evidence>
<comment type="subcellular location">
    <subcellularLocation>
        <location evidence="1">Cell membrane</location>
        <topology evidence="1">Single-pass membrane protein</topology>
    </subcellularLocation>
</comment>
<dbReference type="RefSeq" id="WP_198732920.1">
    <property type="nucleotide sequence ID" value="NZ_JAEINH010000003.1"/>
</dbReference>
<dbReference type="Pfam" id="PF05108">
    <property type="entry name" value="T7SS_ESX1_EccB"/>
    <property type="match status" value="1"/>
</dbReference>
<keyword evidence="5" id="KW-0547">Nucleotide-binding</keyword>
<organism evidence="10 11">
    <name type="scientific">Sanguibacter suaedae</name>
    <dbReference type="NCBI Taxonomy" id="2795737"/>
    <lineage>
        <taxon>Bacteria</taxon>
        <taxon>Bacillati</taxon>
        <taxon>Actinomycetota</taxon>
        <taxon>Actinomycetes</taxon>
        <taxon>Micrococcales</taxon>
        <taxon>Sanguibacteraceae</taxon>
        <taxon>Sanguibacter</taxon>
    </lineage>
</organism>
<sequence>MASKKELVEAQSFSRRRLLTAFVSGTPGGRELEPTKPMRAVVTGAGLSVLLVLGSIGYGLLKPGLPDGWDDSSLVVTEGSGTRFVALKGTLYPVLNTTSARLLVPADAFQVVQVSADKISEVPRGRQVGIPGAPDELPSPANLVGEGWVTCAGDGGGTRTTIGPTASGASASSAHAVVTVDDAVYVVAGRTRHLVPDDRTAVLRALALETVPARPVTGLWLNTVPPGDPLVPLAVAGAGAPAGLPSVPDAVVGSVLEVTGTGDAPRRYVVTLEGRLAPLTEVAYQLYQLGSGATLGPPLTVTAADIRDLETDSTALAPTSWPTALAPSLGTDAPLCLVLDAADGAAQPTAHLASAPDDLAPTTDRPEVVVAAGRGALVRATGDSVPDRGPVQLVDQTGTVFAVPDASDEVLAQLGFTAADVTPVPQSWLALLPSGPELTTEAASASTQTVEQP</sequence>
<dbReference type="PANTHER" id="PTHR40765">
    <property type="entry name" value="ESX-2 SECRETION SYSTEM ATPASE ECCB2"/>
    <property type="match status" value="1"/>
</dbReference>
<evidence type="ECO:0000256" key="1">
    <source>
        <dbReference type="ARBA" id="ARBA00004162"/>
    </source>
</evidence>
<evidence type="ECO:0000313" key="11">
    <source>
        <dbReference type="Proteomes" id="UP000602087"/>
    </source>
</evidence>
<dbReference type="InterPro" id="IPR044857">
    <property type="entry name" value="T7SS_EccB_R1"/>
</dbReference>
<comment type="similarity">
    <text evidence="2">Belongs to the EccB family.</text>
</comment>
<dbReference type="GO" id="GO:0005524">
    <property type="term" value="F:ATP binding"/>
    <property type="evidence" value="ECO:0007669"/>
    <property type="project" value="UniProtKB-KW"/>
</dbReference>
<keyword evidence="9" id="KW-0472">Membrane</keyword>
<dbReference type="InterPro" id="IPR042485">
    <property type="entry name" value="T7SS_EccB_R3"/>
</dbReference>
<dbReference type="Proteomes" id="UP000602087">
    <property type="component" value="Unassembled WGS sequence"/>
</dbReference>
<evidence type="ECO:0000256" key="6">
    <source>
        <dbReference type="ARBA" id="ARBA00022801"/>
    </source>
</evidence>
<dbReference type="Gene3D" id="3.30.2390.20">
    <property type="entry name" value="Type VII secretion system EccB, repeat 1 domain"/>
    <property type="match status" value="1"/>
</dbReference>
<evidence type="ECO:0000256" key="2">
    <source>
        <dbReference type="ARBA" id="ARBA00008149"/>
    </source>
</evidence>
<accession>A0A934I513</accession>
<name>A0A934I513_9MICO</name>
<dbReference type="GO" id="GO:0016787">
    <property type="term" value="F:hydrolase activity"/>
    <property type="evidence" value="ECO:0007669"/>
    <property type="project" value="UniProtKB-KW"/>
</dbReference>
<dbReference type="InterPro" id="IPR007795">
    <property type="entry name" value="T7SS_EccB"/>
</dbReference>
<keyword evidence="6" id="KW-0378">Hydrolase</keyword>
<reference evidence="10" key="1">
    <citation type="submission" date="2020-12" db="EMBL/GenBank/DDBJ databases">
        <title>Sanguibacter suaedae sp. nov., isolated from Suaeda aralocaspica.</title>
        <authorList>
            <person name="Ma Q."/>
        </authorList>
    </citation>
    <scope>NUCLEOTIDE SEQUENCE</scope>
    <source>
        <strain evidence="10">YZGR15</strain>
    </source>
</reference>
<evidence type="ECO:0000256" key="7">
    <source>
        <dbReference type="ARBA" id="ARBA00022840"/>
    </source>
</evidence>
<dbReference type="GO" id="GO:0005576">
    <property type="term" value="C:extracellular region"/>
    <property type="evidence" value="ECO:0007669"/>
    <property type="project" value="TreeGrafter"/>
</dbReference>
<dbReference type="GO" id="GO:0005886">
    <property type="term" value="C:plasma membrane"/>
    <property type="evidence" value="ECO:0007669"/>
    <property type="project" value="UniProtKB-SubCell"/>
</dbReference>
<evidence type="ECO:0000313" key="10">
    <source>
        <dbReference type="EMBL" id="MBI9114361.1"/>
    </source>
</evidence>
<evidence type="ECO:0000256" key="5">
    <source>
        <dbReference type="ARBA" id="ARBA00022741"/>
    </source>
</evidence>
<evidence type="ECO:0000256" key="3">
    <source>
        <dbReference type="ARBA" id="ARBA00022475"/>
    </source>
</evidence>
<evidence type="ECO:0000256" key="8">
    <source>
        <dbReference type="ARBA" id="ARBA00022989"/>
    </source>
</evidence>
<dbReference type="Gene3D" id="2.40.50.910">
    <property type="entry name" value="Type VII secretion system EccB, repeat 3 domain"/>
    <property type="match status" value="1"/>
</dbReference>
<dbReference type="AlphaFoldDB" id="A0A934I513"/>
<dbReference type="PANTHER" id="PTHR40765:SF2">
    <property type="entry name" value="ESX-2 SECRETION SYSTEM ATPASE ECCB2"/>
    <property type="match status" value="1"/>
</dbReference>
<keyword evidence="3" id="KW-1003">Cell membrane</keyword>
<keyword evidence="11" id="KW-1185">Reference proteome</keyword>
<gene>
    <name evidence="10" type="primary">eccB</name>
    <name evidence="10" type="ORF">JAV76_04960</name>
</gene>